<protein>
    <recommendedName>
        <fullName evidence="1">Mos1 transposase HTH domain-containing protein</fullName>
    </recommendedName>
</protein>
<sequence length="80" mass="8924">MANRTDASAKCGLRSITRFLQAEGNSAVEIHRSMSRVYGENFMSDGVVLEWCRKFKDGRTDVYDAEGQNATHVPVPVSKM</sequence>
<keyword evidence="3" id="KW-1185">Reference proteome</keyword>
<dbReference type="AlphaFoldDB" id="A0A4Y2DEA9"/>
<dbReference type="Pfam" id="PF17906">
    <property type="entry name" value="HTH_48"/>
    <property type="match status" value="1"/>
</dbReference>
<dbReference type="EMBL" id="BGPR01000355">
    <property type="protein sequence ID" value="GBM15132.1"/>
    <property type="molecule type" value="Genomic_DNA"/>
</dbReference>
<name>A0A4Y2DEA9_ARAVE</name>
<evidence type="ECO:0000313" key="3">
    <source>
        <dbReference type="Proteomes" id="UP000499080"/>
    </source>
</evidence>
<accession>A0A4Y2DEA9</accession>
<organism evidence="2 3">
    <name type="scientific">Araneus ventricosus</name>
    <name type="common">Orbweaver spider</name>
    <name type="synonym">Epeira ventricosa</name>
    <dbReference type="NCBI Taxonomy" id="182803"/>
    <lineage>
        <taxon>Eukaryota</taxon>
        <taxon>Metazoa</taxon>
        <taxon>Ecdysozoa</taxon>
        <taxon>Arthropoda</taxon>
        <taxon>Chelicerata</taxon>
        <taxon>Arachnida</taxon>
        <taxon>Araneae</taxon>
        <taxon>Araneomorphae</taxon>
        <taxon>Entelegynae</taxon>
        <taxon>Araneoidea</taxon>
        <taxon>Araneidae</taxon>
        <taxon>Araneus</taxon>
    </lineage>
</organism>
<dbReference type="InterPro" id="IPR041426">
    <property type="entry name" value="Mos1_HTH"/>
</dbReference>
<gene>
    <name evidence="2" type="ORF">AVEN_242172_1</name>
</gene>
<dbReference type="Proteomes" id="UP000499080">
    <property type="component" value="Unassembled WGS sequence"/>
</dbReference>
<dbReference type="OrthoDB" id="6469635at2759"/>
<feature type="domain" description="Mos1 transposase HTH" evidence="1">
    <location>
        <begin position="13"/>
        <end position="58"/>
    </location>
</feature>
<dbReference type="Gene3D" id="1.10.10.1450">
    <property type="match status" value="1"/>
</dbReference>
<evidence type="ECO:0000259" key="1">
    <source>
        <dbReference type="Pfam" id="PF17906"/>
    </source>
</evidence>
<proteinExistence type="predicted"/>
<reference evidence="2 3" key="1">
    <citation type="journal article" date="2019" name="Sci. Rep.">
        <title>Orb-weaving spider Araneus ventricosus genome elucidates the spidroin gene catalogue.</title>
        <authorList>
            <person name="Kono N."/>
            <person name="Nakamura H."/>
            <person name="Ohtoshi R."/>
            <person name="Moran D.A.P."/>
            <person name="Shinohara A."/>
            <person name="Yoshida Y."/>
            <person name="Fujiwara M."/>
            <person name="Mori M."/>
            <person name="Tomita M."/>
            <person name="Arakawa K."/>
        </authorList>
    </citation>
    <scope>NUCLEOTIDE SEQUENCE [LARGE SCALE GENOMIC DNA]</scope>
</reference>
<evidence type="ECO:0000313" key="2">
    <source>
        <dbReference type="EMBL" id="GBM15132.1"/>
    </source>
</evidence>
<comment type="caution">
    <text evidence="2">The sequence shown here is derived from an EMBL/GenBank/DDBJ whole genome shotgun (WGS) entry which is preliminary data.</text>
</comment>